<evidence type="ECO:0000259" key="1">
    <source>
        <dbReference type="Pfam" id="PF01814"/>
    </source>
</evidence>
<dbReference type="InterPro" id="IPR012312">
    <property type="entry name" value="Hemerythrin-like"/>
</dbReference>
<feature type="domain" description="Hemerythrin-like" evidence="1">
    <location>
        <begin position="18"/>
        <end position="156"/>
    </location>
</feature>
<evidence type="ECO:0000313" key="2">
    <source>
        <dbReference type="EMBL" id="EFN52706.1"/>
    </source>
</evidence>
<dbReference type="OMA" id="TANANWA"/>
<dbReference type="KEGG" id="cvr:CHLNCDRAFT_54365"/>
<dbReference type="Pfam" id="PF01814">
    <property type="entry name" value="Hemerythrin"/>
    <property type="match status" value="1"/>
</dbReference>
<keyword evidence="3" id="KW-1185">Reference proteome</keyword>
<dbReference type="eggNOG" id="ENOG502S8E4">
    <property type="taxonomic scope" value="Eukaryota"/>
</dbReference>
<dbReference type="Proteomes" id="UP000008141">
    <property type="component" value="Unassembled WGS sequence"/>
</dbReference>
<dbReference type="CDD" id="cd12108">
    <property type="entry name" value="Hr-like"/>
    <property type="match status" value="1"/>
</dbReference>
<accession>E1ZNL7</accession>
<dbReference type="GeneID" id="17352004"/>
<gene>
    <name evidence="2" type="ORF">CHLNCDRAFT_54365</name>
</gene>
<dbReference type="AlphaFoldDB" id="E1ZNL7"/>
<sequence>MAAEDKTSLWTHPLESDGWYRAHNALRADMQAVKGMLTAFQEQVAAGKAIRSEQAAAASRFLDAFFKFLHHHHQNEDDIATPYLSSRFEMPSKICVDHQRLMELMDAFDSGSKKLLASTSLEEQANLLPGVADVFAQLQTLCLEHFKEEEEEAMPLMRKHFTPQEIEQNVVSKILRGMSPNDVGAFFRTMGRDEFRVFAKREGIPFFVRWILAWHCRGYNKKIWLPFEQQCLAAA</sequence>
<proteinExistence type="predicted"/>
<name>E1ZNL7_CHLVA</name>
<organism evidence="3">
    <name type="scientific">Chlorella variabilis</name>
    <name type="common">Green alga</name>
    <dbReference type="NCBI Taxonomy" id="554065"/>
    <lineage>
        <taxon>Eukaryota</taxon>
        <taxon>Viridiplantae</taxon>
        <taxon>Chlorophyta</taxon>
        <taxon>core chlorophytes</taxon>
        <taxon>Trebouxiophyceae</taxon>
        <taxon>Chlorellales</taxon>
        <taxon>Chlorellaceae</taxon>
        <taxon>Chlorella clade</taxon>
        <taxon>Chlorella</taxon>
    </lineage>
</organism>
<protein>
    <recommendedName>
        <fullName evidence="1">Hemerythrin-like domain-containing protein</fullName>
    </recommendedName>
</protein>
<dbReference type="EMBL" id="GL433855">
    <property type="protein sequence ID" value="EFN52706.1"/>
    <property type="molecule type" value="Genomic_DNA"/>
</dbReference>
<evidence type="ECO:0000313" key="3">
    <source>
        <dbReference type="Proteomes" id="UP000008141"/>
    </source>
</evidence>
<dbReference type="OrthoDB" id="527695at2759"/>
<dbReference type="RefSeq" id="XP_005844808.1">
    <property type="nucleotide sequence ID" value="XM_005844746.1"/>
</dbReference>
<dbReference type="InParanoid" id="E1ZNL7"/>
<reference evidence="2 3" key="1">
    <citation type="journal article" date="2010" name="Plant Cell">
        <title>The Chlorella variabilis NC64A genome reveals adaptation to photosymbiosis, coevolution with viruses, and cryptic sex.</title>
        <authorList>
            <person name="Blanc G."/>
            <person name="Duncan G."/>
            <person name="Agarkova I."/>
            <person name="Borodovsky M."/>
            <person name="Gurnon J."/>
            <person name="Kuo A."/>
            <person name="Lindquist E."/>
            <person name="Lucas S."/>
            <person name="Pangilinan J."/>
            <person name="Polle J."/>
            <person name="Salamov A."/>
            <person name="Terry A."/>
            <person name="Yamada T."/>
            <person name="Dunigan D.D."/>
            <person name="Grigoriev I.V."/>
            <person name="Claverie J.M."/>
            <person name="Van Etten J.L."/>
        </authorList>
    </citation>
    <scope>NUCLEOTIDE SEQUENCE [LARGE SCALE GENOMIC DNA]</scope>
    <source>
        <strain evidence="2 3">NC64A</strain>
    </source>
</reference>
<dbReference type="Gene3D" id="1.20.120.520">
    <property type="entry name" value="nmb1532 protein domain like"/>
    <property type="match status" value="1"/>
</dbReference>